<dbReference type="InterPro" id="IPR002575">
    <property type="entry name" value="Aminoglycoside_PTrfase"/>
</dbReference>
<dbReference type="Pfam" id="PF01636">
    <property type="entry name" value="APH"/>
    <property type="match status" value="1"/>
</dbReference>
<proteinExistence type="inferred from homology"/>
<evidence type="ECO:0000313" key="11">
    <source>
        <dbReference type="Proteomes" id="UP001165074"/>
    </source>
</evidence>
<evidence type="ECO:0000259" key="9">
    <source>
        <dbReference type="Pfam" id="PF01636"/>
    </source>
</evidence>
<evidence type="ECO:0000256" key="1">
    <source>
        <dbReference type="ARBA" id="ARBA00006219"/>
    </source>
</evidence>
<dbReference type="CDD" id="cd05150">
    <property type="entry name" value="APH"/>
    <property type="match status" value="1"/>
</dbReference>
<evidence type="ECO:0000256" key="6">
    <source>
        <dbReference type="ARBA" id="ARBA00023251"/>
    </source>
</evidence>
<dbReference type="AlphaFoldDB" id="A0A9W6SEP2"/>
<feature type="binding site" evidence="8">
    <location>
        <position position="176"/>
    </location>
    <ligand>
        <name>Mg(2+)</name>
        <dbReference type="ChEBI" id="CHEBI:18420"/>
    </ligand>
</feature>
<keyword evidence="4" id="KW-0418">Kinase</keyword>
<dbReference type="Proteomes" id="UP001165074">
    <property type="component" value="Unassembled WGS sequence"/>
</dbReference>
<comment type="similarity">
    <text evidence="1">Belongs to the aminoglycoside phosphotransferase family.</text>
</comment>
<dbReference type="EMBL" id="BSTK01000018">
    <property type="protein sequence ID" value="GLY90852.1"/>
    <property type="molecule type" value="Genomic_DNA"/>
</dbReference>
<keyword evidence="6" id="KW-0046">Antibiotic resistance</keyword>
<dbReference type="PANTHER" id="PTHR21310">
    <property type="entry name" value="AMINOGLYCOSIDE PHOSPHOTRANSFERASE-RELATED-RELATED"/>
    <property type="match status" value="1"/>
</dbReference>
<evidence type="ECO:0000313" key="10">
    <source>
        <dbReference type="EMBL" id="GLY90852.1"/>
    </source>
</evidence>
<dbReference type="NCBIfam" id="NF033068">
    <property type="entry name" value="APH_3p"/>
    <property type="match status" value="1"/>
</dbReference>
<name>A0A9W6SEP2_9ACTN</name>
<dbReference type="SUPFAM" id="SSF56112">
    <property type="entry name" value="Protein kinase-like (PK-like)"/>
    <property type="match status" value="1"/>
</dbReference>
<dbReference type="PANTHER" id="PTHR21310:SF41">
    <property type="entry name" value="3'-PHOSPHOTRANSFERASE, PUTATIVE-RELATED"/>
    <property type="match status" value="1"/>
</dbReference>
<dbReference type="GO" id="GO:0016301">
    <property type="term" value="F:kinase activity"/>
    <property type="evidence" value="ECO:0007669"/>
    <property type="project" value="UniProtKB-KW"/>
</dbReference>
<comment type="caution">
    <text evidence="10">The sequence shown here is derived from an EMBL/GenBank/DDBJ whole genome shotgun (WGS) entry which is preliminary data.</text>
</comment>
<dbReference type="RefSeq" id="WP_285582063.1">
    <property type="nucleotide sequence ID" value="NZ_BSTK01000018.1"/>
</dbReference>
<dbReference type="Gene3D" id="3.90.1200.10">
    <property type="match status" value="1"/>
</dbReference>
<feature type="domain" description="Aminoglycoside phosphotransferase" evidence="9">
    <location>
        <begin position="27"/>
        <end position="228"/>
    </location>
</feature>
<evidence type="ECO:0000256" key="3">
    <source>
        <dbReference type="ARBA" id="ARBA00022741"/>
    </source>
</evidence>
<dbReference type="InterPro" id="IPR024165">
    <property type="entry name" value="Kan/Strep_kinase"/>
</dbReference>
<dbReference type="GO" id="GO:0046872">
    <property type="term" value="F:metal ion binding"/>
    <property type="evidence" value="ECO:0007669"/>
    <property type="project" value="UniProtKB-KW"/>
</dbReference>
<sequence length="235" mass="25950">MWEKVSIGRGGARVSRRGGVYRKESDDPRIDLVAEGERLAWLRRQGVPAAEVLDCRPGLLVTAEVPGRSAAEPWPVADRPRVVDALADLTRALHALPVADCPFDRRLAVTVPRALAAEVDLAGLDDVRRGRTRDELVAELLATRPREEDQAVCHGDLCVPNVLFDPGTCEVTGVIDTDRLGVADRWTDLAIVTRSLTARYNAQYGPWAAERFLDRYGVAPDPQKIAFYRLLDEFG</sequence>
<dbReference type="InterPro" id="IPR051678">
    <property type="entry name" value="AGP_Transferase"/>
</dbReference>
<keyword evidence="8" id="KW-0460">Magnesium</keyword>
<keyword evidence="5" id="KW-0067">ATP-binding</keyword>
<protein>
    <submittedName>
        <fullName evidence="10">Aminoglycoside phosphotransferase APH(3')</fullName>
    </submittedName>
</protein>
<organism evidence="10 11">
    <name type="scientific">Actinoallomurus iriomotensis</name>
    <dbReference type="NCBI Taxonomy" id="478107"/>
    <lineage>
        <taxon>Bacteria</taxon>
        <taxon>Bacillati</taxon>
        <taxon>Actinomycetota</taxon>
        <taxon>Actinomycetes</taxon>
        <taxon>Streptosporangiales</taxon>
        <taxon>Thermomonosporaceae</taxon>
        <taxon>Actinoallomurus</taxon>
    </lineage>
</organism>
<dbReference type="GO" id="GO:0005524">
    <property type="term" value="F:ATP binding"/>
    <property type="evidence" value="ECO:0007669"/>
    <property type="project" value="UniProtKB-KW"/>
</dbReference>
<gene>
    <name evidence="10" type="ORF">Airi02_087810</name>
</gene>
<reference evidence="10" key="1">
    <citation type="submission" date="2023-03" db="EMBL/GenBank/DDBJ databases">
        <title>Actinoallomurus iriomotensis NBRC 103684.</title>
        <authorList>
            <person name="Ichikawa N."/>
            <person name="Sato H."/>
            <person name="Tonouchi N."/>
        </authorList>
    </citation>
    <scope>NUCLEOTIDE SEQUENCE</scope>
    <source>
        <strain evidence="10">NBRC 103684</strain>
    </source>
</reference>
<keyword evidence="2" id="KW-0808">Transferase</keyword>
<dbReference type="InterPro" id="IPR011009">
    <property type="entry name" value="Kinase-like_dom_sf"/>
</dbReference>
<keyword evidence="3" id="KW-0547">Nucleotide-binding</keyword>
<feature type="binding site" evidence="8">
    <location>
        <position position="161"/>
    </location>
    <ligand>
        <name>Mg(2+)</name>
        <dbReference type="ChEBI" id="CHEBI:18420"/>
    </ligand>
</feature>
<evidence type="ECO:0000256" key="5">
    <source>
        <dbReference type="ARBA" id="ARBA00022840"/>
    </source>
</evidence>
<keyword evidence="11" id="KW-1185">Reference proteome</keyword>
<accession>A0A9W6SEP2</accession>
<keyword evidence="8" id="KW-0479">Metal-binding</keyword>
<evidence type="ECO:0000256" key="4">
    <source>
        <dbReference type="ARBA" id="ARBA00022777"/>
    </source>
</evidence>
<evidence type="ECO:0000256" key="7">
    <source>
        <dbReference type="PIRSR" id="PIRSR000706-1"/>
    </source>
</evidence>
<dbReference type="PIRSF" id="PIRSF000706">
    <property type="entry name" value="Kanamycin_kin"/>
    <property type="match status" value="1"/>
</dbReference>
<dbReference type="GO" id="GO:0016773">
    <property type="term" value="F:phosphotransferase activity, alcohol group as acceptor"/>
    <property type="evidence" value="ECO:0007669"/>
    <property type="project" value="InterPro"/>
</dbReference>
<dbReference type="Gene3D" id="3.30.200.20">
    <property type="entry name" value="Phosphorylase Kinase, domain 1"/>
    <property type="match status" value="1"/>
</dbReference>
<dbReference type="GO" id="GO:0046677">
    <property type="term" value="P:response to antibiotic"/>
    <property type="evidence" value="ECO:0007669"/>
    <property type="project" value="UniProtKB-KW"/>
</dbReference>
<evidence type="ECO:0000256" key="8">
    <source>
        <dbReference type="PIRSR" id="PIRSR000706-2"/>
    </source>
</evidence>
<evidence type="ECO:0000256" key="2">
    <source>
        <dbReference type="ARBA" id="ARBA00022679"/>
    </source>
</evidence>
<feature type="active site" description="Proton acceptor" evidence="7">
    <location>
        <position position="156"/>
    </location>
</feature>